<gene>
    <name evidence="2" type="ORF">BECKTUN1418D_GA0071000_11631</name>
</gene>
<proteinExistence type="predicted"/>
<organism evidence="2">
    <name type="scientific">Candidatus Kentrum sp. TUN</name>
    <dbReference type="NCBI Taxonomy" id="2126343"/>
    <lineage>
        <taxon>Bacteria</taxon>
        <taxon>Pseudomonadati</taxon>
        <taxon>Pseudomonadota</taxon>
        <taxon>Gammaproteobacteria</taxon>
        <taxon>Candidatus Kentrum</taxon>
    </lineage>
</organism>
<sequence length="344" mass="40001">MAIKDLLIGALKDVPADLHLIAYYLVQTYTRYRKETIREIIQEVRPEEIDTMMSQFAQDISSVARQEGLLEGEATRLLRMFSRRFQPLPDEITERVYRADPSFDRYFRRTKSFPSIETTIRRMIEIGKFRSIFALALISSLIIPPATAAPLYRSVTPYAGTDSSSTARALSTTQGPSEVLREGIGRLMSFLEEDGVNNPFRLKTFLEHEVSPYFNFSYMTRWAAGSRYRYMDQMQRKNMRDSLKGMFMGSMLRHLSDYRDAKIRHLTPRKNRMGGVVLGIRIQQGKTQRRLEFHLFQSKNDWNADGLKTKSWMIADVVLDGQSALAYYRRYFSRIDSSRAESRK</sequence>
<feature type="domain" description="HTH araC/xylS-type" evidence="1">
    <location>
        <begin position="1"/>
        <end position="95"/>
    </location>
</feature>
<reference evidence="2" key="1">
    <citation type="submission" date="2019-02" db="EMBL/GenBank/DDBJ databases">
        <authorList>
            <person name="Gruber-Vodicka R. H."/>
            <person name="Seah K. B. B."/>
        </authorList>
    </citation>
    <scope>NUCLEOTIDE SEQUENCE</scope>
    <source>
        <strain evidence="2">BECK_BY1</strain>
    </source>
</reference>
<evidence type="ECO:0000313" key="2">
    <source>
        <dbReference type="EMBL" id="VFK61917.1"/>
    </source>
</evidence>
<dbReference type="Pfam" id="PF05494">
    <property type="entry name" value="MlaC"/>
    <property type="match status" value="1"/>
</dbReference>
<dbReference type="InterPro" id="IPR008869">
    <property type="entry name" value="MlaC/ttg2D"/>
</dbReference>
<protein>
    <submittedName>
        <fullName evidence="2">ABC-type transporter Mla maintaining outer membrane lipid asymmetry, MlaC component</fullName>
    </submittedName>
</protein>
<name>A0A451A7A9_9GAMM</name>
<dbReference type="InterPro" id="IPR018060">
    <property type="entry name" value="HTH_AraC"/>
</dbReference>
<evidence type="ECO:0000259" key="1">
    <source>
        <dbReference type="PROSITE" id="PS01124"/>
    </source>
</evidence>
<dbReference type="GO" id="GO:0003700">
    <property type="term" value="F:DNA-binding transcription factor activity"/>
    <property type="evidence" value="ECO:0007669"/>
    <property type="project" value="InterPro"/>
</dbReference>
<dbReference type="InterPro" id="IPR042245">
    <property type="entry name" value="Tgt2/MlaC_sf"/>
</dbReference>
<dbReference type="EMBL" id="CAADFX010000163">
    <property type="protein sequence ID" value="VFK61917.1"/>
    <property type="molecule type" value="Genomic_DNA"/>
</dbReference>
<dbReference type="GO" id="GO:0043565">
    <property type="term" value="F:sequence-specific DNA binding"/>
    <property type="evidence" value="ECO:0007669"/>
    <property type="project" value="InterPro"/>
</dbReference>
<accession>A0A451A7A9</accession>
<dbReference type="AlphaFoldDB" id="A0A451A7A9"/>
<dbReference type="Gene3D" id="3.10.450.710">
    <property type="entry name" value="Tgt2/MlaC"/>
    <property type="match status" value="1"/>
</dbReference>
<dbReference type="PROSITE" id="PS01124">
    <property type="entry name" value="HTH_ARAC_FAMILY_2"/>
    <property type="match status" value="1"/>
</dbReference>